<dbReference type="GO" id="GO:0000981">
    <property type="term" value="F:DNA-binding transcription factor activity, RNA polymerase II-specific"/>
    <property type="evidence" value="ECO:0007669"/>
    <property type="project" value="InterPro"/>
</dbReference>
<proteinExistence type="predicted"/>
<dbReference type="InterPro" id="IPR036864">
    <property type="entry name" value="Zn2-C6_fun-type_DNA-bd_sf"/>
</dbReference>
<dbReference type="InterPro" id="IPR051127">
    <property type="entry name" value="Fungal_SecMet_Regulators"/>
</dbReference>
<name>A0A6A6GX63_VIRVR</name>
<organism evidence="7 8">
    <name type="scientific">Viridothelium virens</name>
    <name type="common">Speckled blister lichen</name>
    <name type="synonym">Trypethelium virens</name>
    <dbReference type="NCBI Taxonomy" id="1048519"/>
    <lineage>
        <taxon>Eukaryota</taxon>
        <taxon>Fungi</taxon>
        <taxon>Dikarya</taxon>
        <taxon>Ascomycota</taxon>
        <taxon>Pezizomycotina</taxon>
        <taxon>Dothideomycetes</taxon>
        <taxon>Dothideomycetes incertae sedis</taxon>
        <taxon>Trypetheliales</taxon>
        <taxon>Trypetheliaceae</taxon>
        <taxon>Viridothelium</taxon>
    </lineage>
</organism>
<dbReference type="PANTHER" id="PTHR47424:SF12">
    <property type="entry name" value="TRANSCRIPTION FACTOR ASQA"/>
    <property type="match status" value="1"/>
</dbReference>
<evidence type="ECO:0000256" key="4">
    <source>
        <dbReference type="ARBA" id="ARBA00023242"/>
    </source>
</evidence>
<dbReference type="InterPro" id="IPR007219">
    <property type="entry name" value="XnlR_reg_dom"/>
</dbReference>
<dbReference type="Pfam" id="PF00172">
    <property type="entry name" value="Zn_clus"/>
    <property type="match status" value="1"/>
</dbReference>
<feature type="region of interest" description="Disordered" evidence="5">
    <location>
        <begin position="678"/>
        <end position="702"/>
    </location>
</feature>
<sequence length="791" mass="88950">MFTTFSTNGNAGYSQHVNDHTAAPMRPKRIQDTRACDWCRLSRIKCDDLQPCTNCRSRGGRCSNFDSLPAASLPAANREIERLRQRVRELEERSKTETENRQPQNSVFTTSGKLDEAARVELLNSKRPWEEVRQRTILEGSTSNWGPPSTTYFNTRMCRYIEETLGHSFPESLLEPNATSSNLSSLPYPPQSRESDVTSVQYSRTSTEGVEGYSQSQESNFLNLLWQSFHCIHPILAESAFWEHYYSLWLNSSANGRTKRRPSALVDILLAICMQYGATFLDSSEQNQETGRVFGSNDASVAGHWYYSRCQELLSDEIENPSVRTLQSYIFSVIYLCNASCLNSAHITLTVAIRIAHVLGLHMEPSKDLSVGTQHLQRRIWWTLLSLDSEISVCTGQPPLIRLSDVSCDLPTDSLEQELMSTTKLLSHDDEVSWLTFHVQTIKLTCAVRSVHTAFQDKCSEVINANNLNDIYADPQSTEVLAIFLRHEIQVVHDWAQHLPPCFMHSSRGAVAPFSVGQVKRTIDPHRPLWLQRQIILLELLYHNFAMCLYRPFIRFPPHFSSITPLSDSHNITCLNHAIATTFIVHQVLSETDILTGWRQVFQFQWNAVIIMLGFIIANPLGPVSPSARKAIEPAMKTLELLSRNFASASTGIAIIQKISDIAEVLASRCRESLLNWRSPRSSLPSPQSIPTTMPSPRDSSQMVSAASNDLQIIDSNQMGRPQSSGLGTPFEKLDMSSPLQPAGASTAAIESVSNHMNMVVNSNMFMSPDTAWMHNNSHPVDRWPQSAMYP</sequence>
<keyword evidence="3" id="KW-0804">Transcription</keyword>
<evidence type="ECO:0000313" key="7">
    <source>
        <dbReference type="EMBL" id="KAF2230070.1"/>
    </source>
</evidence>
<evidence type="ECO:0000313" key="8">
    <source>
        <dbReference type="Proteomes" id="UP000800092"/>
    </source>
</evidence>
<dbReference type="SUPFAM" id="SSF57701">
    <property type="entry name" value="Zn2/Cys6 DNA-binding domain"/>
    <property type="match status" value="1"/>
</dbReference>
<accession>A0A6A6GX63</accession>
<keyword evidence="1" id="KW-0479">Metal-binding</keyword>
<feature type="region of interest" description="Disordered" evidence="5">
    <location>
        <begin position="90"/>
        <end position="113"/>
    </location>
</feature>
<feature type="compositionally biased region" description="Polar residues" evidence="5">
    <location>
        <begin position="1"/>
        <end position="16"/>
    </location>
</feature>
<gene>
    <name evidence="7" type="ORF">EV356DRAFT_536724</name>
</gene>
<dbReference type="CDD" id="cd12148">
    <property type="entry name" value="fungal_TF_MHR"/>
    <property type="match status" value="1"/>
</dbReference>
<dbReference type="EMBL" id="ML991848">
    <property type="protein sequence ID" value="KAF2230070.1"/>
    <property type="molecule type" value="Genomic_DNA"/>
</dbReference>
<evidence type="ECO:0000256" key="1">
    <source>
        <dbReference type="ARBA" id="ARBA00022723"/>
    </source>
</evidence>
<evidence type="ECO:0000259" key="6">
    <source>
        <dbReference type="PROSITE" id="PS50048"/>
    </source>
</evidence>
<dbReference type="GO" id="GO:0005634">
    <property type="term" value="C:nucleus"/>
    <property type="evidence" value="ECO:0007669"/>
    <property type="project" value="TreeGrafter"/>
</dbReference>
<dbReference type="GO" id="GO:0000978">
    <property type="term" value="F:RNA polymerase II cis-regulatory region sequence-specific DNA binding"/>
    <property type="evidence" value="ECO:0007669"/>
    <property type="project" value="TreeGrafter"/>
</dbReference>
<feature type="compositionally biased region" description="Low complexity" evidence="5">
    <location>
        <begin position="678"/>
        <end position="689"/>
    </location>
</feature>
<dbReference type="CDD" id="cd00067">
    <property type="entry name" value="GAL4"/>
    <property type="match status" value="1"/>
</dbReference>
<dbReference type="InterPro" id="IPR001138">
    <property type="entry name" value="Zn2Cys6_DnaBD"/>
</dbReference>
<dbReference type="Gene3D" id="4.10.240.10">
    <property type="entry name" value="Zn(2)-C6 fungal-type DNA-binding domain"/>
    <property type="match status" value="1"/>
</dbReference>
<feature type="compositionally biased region" description="Basic and acidic residues" evidence="5">
    <location>
        <begin position="90"/>
        <end position="100"/>
    </location>
</feature>
<dbReference type="PANTHER" id="PTHR47424">
    <property type="entry name" value="REGULATORY PROTEIN GAL4"/>
    <property type="match status" value="1"/>
</dbReference>
<dbReference type="GO" id="GO:0006351">
    <property type="term" value="P:DNA-templated transcription"/>
    <property type="evidence" value="ECO:0007669"/>
    <property type="project" value="InterPro"/>
</dbReference>
<feature type="compositionally biased region" description="Polar residues" evidence="5">
    <location>
        <begin position="690"/>
        <end position="702"/>
    </location>
</feature>
<reference evidence="7" key="1">
    <citation type="journal article" date="2020" name="Stud. Mycol.">
        <title>101 Dothideomycetes genomes: a test case for predicting lifestyles and emergence of pathogens.</title>
        <authorList>
            <person name="Haridas S."/>
            <person name="Albert R."/>
            <person name="Binder M."/>
            <person name="Bloem J."/>
            <person name="Labutti K."/>
            <person name="Salamov A."/>
            <person name="Andreopoulos B."/>
            <person name="Baker S."/>
            <person name="Barry K."/>
            <person name="Bills G."/>
            <person name="Bluhm B."/>
            <person name="Cannon C."/>
            <person name="Castanera R."/>
            <person name="Culley D."/>
            <person name="Daum C."/>
            <person name="Ezra D."/>
            <person name="Gonzalez J."/>
            <person name="Henrissat B."/>
            <person name="Kuo A."/>
            <person name="Liang C."/>
            <person name="Lipzen A."/>
            <person name="Lutzoni F."/>
            <person name="Magnuson J."/>
            <person name="Mondo S."/>
            <person name="Nolan M."/>
            <person name="Ohm R."/>
            <person name="Pangilinan J."/>
            <person name="Park H.-J."/>
            <person name="Ramirez L."/>
            <person name="Alfaro M."/>
            <person name="Sun H."/>
            <person name="Tritt A."/>
            <person name="Yoshinaga Y."/>
            <person name="Zwiers L.-H."/>
            <person name="Turgeon B."/>
            <person name="Goodwin S."/>
            <person name="Spatafora J."/>
            <person name="Crous P."/>
            <person name="Grigoriev I."/>
        </authorList>
    </citation>
    <scope>NUCLEOTIDE SEQUENCE</scope>
    <source>
        <strain evidence="7">Tuck. ex Michener</strain>
    </source>
</reference>
<dbReference type="Pfam" id="PF04082">
    <property type="entry name" value="Fungal_trans"/>
    <property type="match status" value="1"/>
</dbReference>
<feature type="region of interest" description="Disordered" evidence="5">
    <location>
        <begin position="1"/>
        <end position="26"/>
    </location>
</feature>
<dbReference type="SMART" id="SM00906">
    <property type="entry name" value="Fungal_trans"/>
    <property type="match status" value="1"/>
</dbReference>
<dbReference type="AlphaFoldDB" id="A0A6A6GX63"/>
<feature type="region of interest" description="Disordered" evidence="5">
    <location>
        <begin position="172"/>
        <end position="197"/>
    </location>
</feature>
<keyword evidence="4" id="KW-0539">Nucleus</keyword>
<dbReference type="PROSITE" id="PS50048">
    <property type="entry name" value="ZN2_CY6_FUNGAL_2"/>
    <property type="match status" value="1"/>
</dbReference>
<evidence type="ECO:0000256" key="3">
    <source>
        <dbReference type="ARBA" id="ARBA00023163"/>
    </source>
</evidence>
<dbReference type="SMART" id="SM00066">
    <property type="entry name" value="GAL4"/>
    <property type="match status" value="1"/>
</dbReference>
<evidence type="ECO:0000256" key="5">
    <source>
        <dbReference type="SAM" id="MobiDB-lite"/>
    </source>
</evidence>
<dbReference type="OrthoDB" id="2283488at2759"/>
<evidence type="ECO:0000256" key="2">
    <source>
        <dbReference type="ARBA" id="ARBA00023015"/>
    </source>
</evidence>
<keyword evidence="2" id="KW-0805">Transcription regulation</keyword>
<feature type="domain" description="Zn(2)-C6 fungal-type" evidence="6">
    <location>
        <begin position="35"/>
        <end position="64"/>
    </location>
</feature>
<dbReference type="GO" id="GO:0000435">
    <property type="term" value="P:positive regulation of transcription from RNA polymerase II promoter by galactose"/>
    <property type="evidence" value="ECO:0007669"/>
    <property type="project" value="TreeGrafter"/>
</dbReference>
<protein>
    <recommendedName>
        <fullName evidence="6">Zn(2)-C6 fungal-type domain-containing protein</fullName>
    </recommendedName>
</protein>
<dbReference type="PROSITE" id="PS00463">
    <property type="entry name" value="ZN2_CY6_FUNGAL_1"/>
    <property type="match status" value="1"/>
</dbReference>
<dbReference type="Proteomes" id="UP000800092">
    <property type="component" value="Unassembled WGS sequence"/>
</dbReference>
<dbReference type="GO" id="GO:0008270">
    <property type="term" value="F:zinc ion binding"/>
    <property type="evidence" value="ECO:0007669"/>
    <property type="project" value="InterPro"/>
</dbReference>
<feature type="compositionally biased region" description="Polar residues" evidence="5">
    <location>
        <begin position="101"/>
        <end position="112"/>
    </location>
</feature>
<keyword evidence="8" id="KW-1185">Reference proteome</keyword>